<sequence>MRDPEDCDFPSALEIGGKVKIVVCLKRVPDVAEAEVKVRPDGSGIIDDRLVFDINEPDNYALEEALLIKERVGGEVVLVSLGDEKVEEVLRMGLAKGADDAVRITDPRFSGLDGPATGMVLARAIERLGYDLILTGCMATDDGQAVVGPVIARILDIPYATLVTKIELGDGRARISRELEGGLLEVSEVKLPALFAIQTGINEPRYASMLGIKRASKREIRVMGGSDLGITEISSRSEILRFFIPPVTKHAEIIEGPPDETAAKLAQLIKEKGVL</sequence>
<evidence type="ECO:0000259" key="1">
    <source>
        <dbReference type="SMART" id="SM00893"/>
    </source>
</evidence>
<accession>A0A660SEV2</accession>
<dbReference type="InterPro" id="IPR014729">
    <property type="entry name" value="Rossmann-like_a/b/a_fold"/>
</dbReference>
<proteinExistence type="predicted"/>
<organism evidence="2 3">
    <name type="scientific">candidate division WOR-3 bacterium</name>
    <dbReference type="NCBI Taxonomy" id="2052148"/>
    <lineage>
        <taxon>Bacteria</taxon>
        <taxon>Bacteria division WOR-3</taxon>
    </lineage>
</organism>
<dbReference type="InterPro" id="IPR033948">
    <property type="entry name" value="ETF_beta_N"/>
</dbReference>
<dbReference type="SUPFAM" id="SSF52402">
    <property type="entry name" value="Adenine nucleotide alpha hydrolases-like"/>
    <property type="match status" value="1"/>
</dbReference>
<dbReference type="InterPro" id="IPR014730">
    <property type="entry name" value="ETF_a/b_N"/>
</dbReference>
<evidence type="ECO:0000313" key="3">
    <source>
        <dbReference type="Proteomes" id="UP000268469"/>
    </source>
</evidence>
<reference evidence="2 3" key="1">
    <citation type="submission" date="2018-06" db="EMBL/GenBank/DDBJ databases">
        <title>Extensive metabolic versatility and redundancy in microbially diverse, dynamic hydrothermal sediments.</title>
        <authorList>
            <person name="Dombrowski N."/>
            <person name="Teske A."/>
            <person name="Baker B.J."/>
        </authorList>
    </citation>
    <scope>NUCLEOTIDE SEQUENCE [LARGE SCALE GENOMIC DNA]</scope>
    <source>
        <strain evidence="2">B36_G15</strain>
    </source>
</reference>
<dbReference type="Proteomes" id="UP000268469">
    <property type="component" value="Unassembled WGS sequence"/>
</dbReference>
<dbReference type="EMBL" id="QNBE01000091">
    <property type="protein sequence ID" value="RKX69329.1"/>
    <property type="molecule type" value="Genomic_DNA"/>
</dbReference>
<comment type="caution">
    <text evidence="2">The sequence shown here is derived from an EMBL/GenBank/DDBJ whole genome shotgun (WGS) entry which is preliminary data.</text>
</comment>
<dbReference type="PANTHER" id="PTHR21294">
    <property type="entry name" value="ELECTRON TRANSFER FLAVOPROTEIN BETA-SUBUNIT"/>
    <property type="match status" value="1"/>
</dbReference>
<feature type="domain" description="Electron transfer flavoprotein alpha/beta-subunit N-terminal" evidence="1">
    <location>
        <begin position="42"/>
        <end position="232"/>
    </location>
</feature>
<evidence type="ECO:0000313" key="2">
    <source>
        <dbReference type="EMBL" id="RKX69329.1"/>
    </source>
</evidence>
<dbReference type="AlphaFoldDB" id="A0A660SEV2"/>
<dbReference type="SMART" id="SM00893">
    <property type="entry name" value="ETF"/>
    <property type="match status" value="1"/>
</dbReference>
<dbReference type="PIRSF" id="PIRSF000090">
    <property type="entry name" value="Beta-ETF"/>
    <property type="match status" value="1"/>
</dbReference>
<dbReference type="Pfam" id="PF01012">
    <property type="entry name" value="ETF"/>
    <property type="match status" value="1"/>
</dbReference>
<dbReference type="GO" id="GO:0009055">
    <property type="term" value="F:electron transfer activity"/>
    <property type="evidence" value="ECO:0007669"/>
    <property type="project" value="InterPro"/>
</dbReference>
<name>A0A660SEV2_UNCW3</name>
<dbReference type="CDD" id="cd01714">
    <property type="entry name" value="ETF_beta"/>
    <property type="match status" value="1"/>
</dbReference>
<gene>
    <name evidence="2" type="ORF">DRP53_08485</name>
</gene>
<dbReference type="Gene3D" id="3.40.50.620">
    <property type="entry name" value="HUPs"/>
    <property type="match status" value="1"/>
</dbReference>
<protein>
    <submittedName>
        <fullName evidence="2">Electron transfer flavoprotein subunit beta</fullName>
    </submittedName>
</protein>
<dbReference type="InterPro" id="IPR012255">
    <property type="entry name" value="ETF_b"/>
</dbReference>